<evidence type="ECO:0000259" key="2">
    <source>
        <dbReference type="Pfam" id="PF11716"/>
    </source>
</evidence>
<gene>
    <name evidence="3" type="ORF">B0I33_109182</name>
</gene>
<evidence type="ECO:0000313" key="3">
    <source>
        <dbReference type="EMBL" id="PRX45519.1"/>
    </source>
</evidence>
<organism evidence="3 4">
    <name type="scientific">Prauserella shujinwangii</name>
    <dbReference type="NCBI Taxonomy" id="1453103"/>
    <lineage>
        <taxon>Bacteria</taxon>
        <taxon>Bacillati</taxon>
        <taxon>Actinomycetota</taxon>
        <taxon>Actinomycetes</taxon>
        <taxon>Pseudonocardiales</taxon>
        <taxon>Pseudonocardiaceae</taxon>
        <taxon>Prauserella</taxon>
    </lineage>
</organism>
<dbReference type="PANTHER" id="PTHR40758">
    <property type="entry name" value="CONSERVED PROTEIN"/>
    <property type="match status" value="1"/>
</dbReference>
<dbReference type="InterPro" id="IPR024344">
    <property type="entry name" value="MDMPI_metal-binding"/>
</dbReference>
<dbReference type="Pfam" id="PF11716">
    <property type="entry name" value="MDMPI_N"/>
    <property type="match status" value="1"/>
</dbReference>
<reference evidence="3 4" key="1">
    <citation type="submission" date="2018-03" db="EMBL/GenBank/DDBJ databases">
        <title>Genomic Encyclopedia of Type Strains, Phase III (KMG-III): the genomes of soil and plant-associated and newly described type strains.</title>
        <authorList>
            <person name="Whitman W."/>
        </authorList>
    </citation>
    <scope>NUCLEOTIDE SEQUENCE [LARGE SCALE GENOMIC DNA]</scope>
    <source>
        <strain evidence="3 4">CGMCC 4.7125</strain>
    </source>
</reference>
<sequence length="199" mass="21675">MRHIARVHSWTVAAGADPSGENVRAGTPPDDWDALLAWWEEQREALRKMFTAGPDAPAWLSFGNYTRTVGSWARRQAHEAAIHRIDAELARGGGTVQFDPAFAGDGIDELLAMLVWGRRDWSAFAADGTVLVHAEDIGRLWTLRLLPGKAPRLADTEQPFEPDVTVEGSADAVYRAVWRRPSAASVTGDAALLEPLAAP</sequence>
<protein>
    <submittedName>
        <fullName evidence="3">Uncharacterized protein (TIGR03083 family)</fullName>
    </submittedName>
</protein>
<dbReference type="AlphaFoldDB" id="A0A2T0LQB6"/>
<dbReference type="Pfam" id="PF07398">
    <property type="entry name" value="MDMPI_C"/>
    <property type="match status" value="1"/>
</dbReference>
<evidence type="ECO:0000259" key="1">
    <source>
        <dbReference type="Pfam" id="PF07398"/>
    </source>
</evidence>
<accession>A0A2T0LQB6</accession>
<proteinExistence type="predicted"/>
<dbReference type="InterPro" id="IPR017517">
    <property type="entry name" value="Maleyloyr_isom"/>
</dbReference>
<dbReference type="Proteomes" id="UP000238362">
    <property type="component" value="Unassembled WGS sequence"/>
</dbReference>
<feature type="domain" description="MDMPI C-terminal" evidence="1">
    <location>
        <begin position="102"/>
        <end position="194"/>
    </location>
</feature>
<feature type="domain" description="Mycothiol-dependent maleylpyruvate isomerase metal-binding" evidence="2">
    <location>
        <begin position="2"/>
        <end position="87"/>
    </location>
</feature>
<dbReference type="NCBIfam" id="TIGR03083">
    <property type="entry name" value="maleylpyruvate isomerase family mycothiol-dependent enzyme"/>
    <property type="match status" value="1"/>
</dbReference>
<dbReference type="GO" id="GO:0005886">
    <property type="term" value="C:plasma membrane"/>
    <property type="evidence" value="ECO:0007669"/>
    <property type="project" value="TreeGrafter"/>
</dbReference>
<dbReference type="GO" id="GO:0046872">
    <property type="term" value="F:metal ion binding"/>
    <property type="evidence" value="ECO:0007669"/>
    <property type="project" value="InterPro"/>
</dbReference>
<dbReference type="PANTHER" id="PTHR40758:SF1">
    <property type="entry name" value="CONSERVED PROTEIN"/>
    <property type="match status" value="1"/>
</dbReference>
<keyword evidence="4" id="KW-1185">Reference proteome</keyword>
<name>A0A2T0LQB6_9PSEU</name>
<evidence type="ECO:0000313" key="4">
    <source>
        <dbReference type="Proteomes" id="UP000238362"/>
    </source>
</evidence>
<comment type="caution">
    <text evidence="3">The sequence shown here is derived from an EMBL/GenBank/DDBJ whole genome shotgun (WGS) entry which is preliminary data.</text>
</comment>
<dbReference type="InterPro" id="IPR010872">
    <property type="entry name" value="MDMPI_C-term_domain"/>
</dbReference>
<dbReference type="EMBL" id="PVNH01000009">
    <property type="protein sequence ID" value="PRX45519.1"/>
    <property type="molecule type" value="Genomic_DNA"/>
</dbReference>